<dbReference type="NCBIfam" id="NF002937">
    <property type="entry name" value="PRK03584.1"/>
    <property type="match status" value="1"/>
</dbReference>
<keyword evidence="3" id="KW-0547">Nucleotide-binding</keyword>
<dbReference type="NCBIfam" id="TIGR01217">
    <property type="entry name" value="ac_ac_CoA_syn"/>
    <property type="match status" value="1"/>
</dbReference>
<comment type="caution">
    <text evidence="7">The sequence shown here is derived from an EMBL/GenBank/DDBJ whole genome shotgun (WGS) entry which is preliminary data.</text>
</comment>
<dbReference type="AlphaFoldDB" id="A0AAD9L890"/>
<keyword evidence="4" id="KW-0067">ATP-binding</keyword>
<evidence type="ECO:0000259" key="6">
    <source>
        <dbReference type="Pfam" id="PF16177"/>
    </source>
</evidence>
<evidence type="ECO:0008006" key="9">
    <source>
        <dbReference type="Google" id="ProtNLM"/>
    </source>
</evidence>
<name>A0AAD9L890_PAPLA</name>
<keyword evidence="2" id="KW-0436">Ligase</keyword>
<accession>A0AAD9L890</accession>
<dbReference type="Pfam" id="PF16177">
    <property type="entry name" value="ACAS_N"/>
    <property type="match status" value="1"/>
</dbReference>
<evidence type="ECO:0000259" key="5">
    <source>
        <dbReference type="Pfam" id="PF00501"/>
    </source>
</evidence>
<dbReference type="Pfam" id="PF00501">
    <property type="entry name" value="AMP-binding"/>
    <property type="match status" value="1"/>
</dbReference>
<reference evidence="7" key="1">
    <citation type="submission" date="2023-02" db="EMBL/GenBank/DDBJ databases">
        <title>Identification and recombinant expression of a fungal hydrolase from Papiliotrema laurentii that hydrolyzes apple cutin and clears colloidal polyester polyurethane.</title>
        <authorList>
            <consortium name="DOE Joint Genome Institute"/>
            <person name="Roman V.A."/>
            <person name="Bojanowski C."/>
            <person name="Crable B.R."/>
            <person name="Wagner D.N."/>
            <person name="Hung C.S."/>
            <person name="Nadeau L.J."/>
            <person name="Schratz L."/>
            <person name="Haridas S."/>
            <person name="Pangilinan J."/>
            <person name="Lipzen A."/>
            <person name="Na H."/>
            <person name="Yan M."/>
            <person name="Ng V."/>
            <person name="Grigoriev I.V."/>
            <person name="Spatafora J.W."/>
            <person name="Barlow D."/>
            <person name="Biffinger J."/>
            <person name="Kelley-Loughnane N."/>
            <person name="Varaljay V.A."/>
            <person name="Crookes-Goodson W.J."/>
        </authorList>
    </citation>
    <scope>NUCLEOTIDE SEQUENCE</scope>
    <source>
        <strain evidence="7">5307AH</strain>
    </source>
</reference>
<dbReference type="GO" id="GO:0030729">
    <property type="term" value="F:acetoacetate-CoA ligase activity"/>
    <property type="evidence" value="ECO:0007669"/>
    <property type="project" value="InterPro"/>
</dbReference>
<gene>
    <name evidence="7" type="ORF">DB88DRAFT_434930</name>
</gene>
<dbReference type="PANTHER" id="PTHR42921">
    <property type="entry name" value="ACETOACETYL-COA SYNTHETASE"/>
    <property type="match status" value="1"/>
</dbReference>
<sequence>MTVQPSSPLWTPSQPDSTQTARFREAVNNKYGLALKTYEDLHTWSIDHRADFWDSVWDLEEVIGTKGSGRVVDESARPRDNPVWFEGAELNWAENQLRHAKTHPDDIAIIQTSEPCEVYSPAPKRVTQRELVQLVGAAQRAMEGAGLGKGDRVAWYGGNCLEAVVVLLAAASLGAVFSSAAADFGVDGVVERLEQIRPKLLFVTNAVVYAGTPRPLLPLLHKLLGSLTSPPSQTVIIPHLPFDIAPVPSDLEGTVKWDDFIDTSSTALPVYKPVGFNDPIWILFSSGTTGKPKAIVHRAGGMLLDSLREHHIAGDISRGDVYFYYTTPGWMMFQYLVSGLATGATIVLYEGSPLKRPESLWEMVDELGITILGTSAKWIEQISKVYPAVSANHSLVTLKQILSTGSPLAPSLFDFVYANVKKDVLLGSVTGGSDICSVFAGRNTSLPVFRGEIQSRMLGFALDVETSEPGLPGELICREAFPIEPLGFWPLPGYGFPEQEVAQAQARFLDSYFKDDKGTWYHGDYVQITPSQHGNSGGVIMLGRSDGVLNPGGIRFGPTDIYSVLDTDEFHALGVEETLVVGLMVGGGSDEKVILFVKTRQGVELDEGLVKKIKTSIRLARSARHVPGRILKVSDVPVTLTGKRVEVPIRKVINGAPVSSINPATLRNPECLAEYVQLGEQLRKDEGMA</sequence>
<evidence type="ECO:0000256" key="1">
    <source>
        <dbReference type="ARBA" id="ARBA00006432"/>
    </source>
</evidence>
<dbReference type="EMBL" id="JAODAN010000001">
    <property type="protein sequence ID" value="KAK1926961.1"/>
    <property type="molecule type" value="Genomic_DNA"/>
</dbReference>
<evidence type="ECO:0000313" key="7">
    <source>
        <dbReference type="EMBL" id="KAK1926961.1"/>
    </source>
</evidence>
<dbReference type="InterPro" id="IPR020845">
    <property type="entry name" value="AMP-binding_CS"/>
</dbReference>
<comment type="similarity">
    <text evidence="1">Belongs to the ATP-dependent AMP-binding enzyme family.</text>
</comment>
<dbReference type="Gene3D" id="3.30.300.30">
    <property type="match status" value="1"/>
</dbReference>
<evidence type="ECO:0000256" key="4">
    <source>
        <dbReference type="ARBA" id="ARBA00022840"/>
    </source>
</evidence>
<keyword evidence="8" id="KW-1185">Reference proteome</keyword>
<dbReference type="InterPro" id="IPR032387">
    <property type="entry name" value="ACAS_N"/>
</dbReference>
<dbReference type="InterPro" id="IPR005914">
    <property type="entry name" value="Acac_CoA_synth"/>
</dbReference>
<evidence type="ECO:0000256" key="3">
    <source>
        <dbReference type="ARBA" id="ARBA00022741"/>
    </source>
</evidence>
<dbReference type="InterPro" id="IPR045851">
    <property type="entry name" value="AMP-bd_C_sf"/>
</dbReference>
<dbReference type="SUPFAM" id="SSF56801">
    <property type="entry name" value="Acetyl-CoA synthetase-like"/>
    <property type="match status" value="1"/>
</dbReference>
<proteinExistence type="inferred from homology"/>
<dbReference type="InterPro" id="IPR042099">
    <property type="entry name" value="ANL_N_sf"/>
</dbReference>
<feature type="domain" description="Acetyl-coenzyme A synthetase N-terminal" evidence="6">
    <location>
        <begin position="38"/>
        <end position="95"/>
    </location>
</feature>
<organism evidence="7 8">
    <name type="scientific">Papiliotrema laurentii</name>
    <name type="common">Cryptococcus laurentii</name>
    <dbReference type="NCBI Taxonomy" id="5418"/>
    <lineage>
        <taxon>Eukaryota</taxon>
        <taxon>Fungi</taxon>
        <taxon>Dikarya</taxon>
        <taxon>Basidiomycota</taxon>
        <taxon>Agaricomycotina</taxon>
        <taxon>Tremellomycetes</taxon>
        <taxon>Tremellales</taxon>
        <taxon>Rhynchogastremaceae</taxon>
        <taxon>Papiliotrema</taxon>
    </lineage>
</organism>
<dbReference type="GO" id="GO:0006629">
    <property type="term" value="P:lipid metabolic process"/>
    <property type="evidence" value="ECO:0007669"/>
    <property type="project" value="InterPro"/>
</dbReference>
<protein>
    <recommendedName>
        <fullName evidence="9">Acetoacetate-CoA ligase</fullName>
    </recommendedName>
</protein>
<dbReference type="PROSITE" id="PS00455">
    <property type="entry name" value="AMP_BINDING"/>
    <property type="match status" value="1"/>
</dbReference>
<dbReference type="Proteomes" id="UP001182556">
    <property type="component" value="Unassembled WGS sequence"/>
</dbReference>
<evidence type="ECO:0000256" key="2">
    <source>
        <dbReference type="ARBA" id="ARBA00022598"/>
    </source>
</evidence>
<feature type="domain" description="AMP-dependent synthetase/ligase" evidence="5">
    <location>
        <begin position="98"/>
        <end position="422"/>
    </location>
</feature>
<dbReference type="PANTHER" id="PTHR42921:SF1">
    <property type="entry name" value="ACETOACETYL-COA SYNTHETASE"/>
    <property type="match status" value="1"/>
</dbReference>
<dbReference type="Gene3D" id="3.40.50.12780">
    <property type="entry name" value="N-terminal domain of ligase-like"/>
    <property type="match status" value="1"/>
</dbReference>
<evidence type="ECO:0000313" key="8">
    <source>
        <dbReference type="Proteomes" id="UP001182556"/>
    </source>
</evidence>
<dbReference type="GO" id="GO:0005524">
    <property type="term" value="F:ATP binding"/>
    <property type="evidence" value="ECO:0007669"/>
    <property type="project" value="UniProtKB-KW"/>
</dbReference>
<dbReference type="InterPro" id="IPR000873">
    <property type="entry name" value="AMP-dep_synth/lig_dom"/>
</dbReference>